<dbReference type="EMBL" id="JAGTAR010000002">
    <property type="protein sequence ID" value="MBR8534407.1"/>
    <property type="molecule type" value="Genomic_DNA"/>
</dbReference>
<comment type="caution">
    <text evidence="5">The sequence shown here is derived from an EMBL/GenBank/DDBJ whole genome shotgun (WGS) entry which is preliminary data.</text>
</comment>
<dbReference type="CDD" id="cd00093">
    <property type="entry name" value="HTH_XRE"/>
    <property type="match status" value="1"/>
</dbReference>
<keyword evidence="3" id="KW-0804">Transcription</keyword>
<dbReference type="Gene3D" id="1.10.260.40">
    <property type="entry name" value="lambda repressor-like DNA-binding domains"/>
    <property type="match status" value="1"/>
</dbReference>
<accession>A0A941F0X0</accession>
<dbReference type="SMART" id="SM00530">
    <property type="entry name" value="HTH_XRE"/>
    <property type="match status" value="1"/>
</dbReference>
<dbReference type="GO" id="GO:0005829">
    <property type="term" value="C:cytosol"/>
    <property type="evidence" value="ECO:0007669"/>
    <property type="project" value="TreeGrafter"/>
</dbReference>
<dbReference type="AlphaFoldDB" id="A0A941F0X0"/>
<name>A0A941F0X0_9BACT</name>
<proteinExistence type="predicted"/>
<protein>
    <submittedName>
        <fullName evidence="5">Helix-turn-helix transcriptional regulator</fullName>
    </submittedName>
</protein>
<organism evidence="5 6">
    <name type="scientific">Carboxylicivirga sediminis</name>
    <dbReference type="NCBI Taxonomy" id="2006564"/>
    <lineage>
        <taxon>Bacteria</taxon>
        <taxon>Pseudomonadati</taxon>
        <taxon>Bacteroidota</taxon>
        <taxon>Bacteroidia</taxon>
        <taxon>Marinilabiliales</taxon>
        <taxon>Marinilabiliaceae</taxon>
        <taxon>Carboxylicivirga</taxon>
    </lineage>
</organism>
<dbReference type="PROSITE" id="PS50943">
    <property type="entry name" value="HTH_CROC1"/>
    <property type="match status" value="1"/>
</dbReference>
<dbReference type="InterPro" id="IPR001387">
    <property type="entry name" value="Cro/C1-type_HTH"/>
</dbReference>
<dbReference type="Pfam" id="PF01381">
    <property type="entry name" value="HTH_3"/>
    <property type="match status" value="1"/>
</dbReference>
<keyword evidence="2" id="KW-0238">DNA-binding</keyword>
<gene>
    <name evidence="5" type="ORF">KDU71_02460</name>
</gene>
<dbReference type="SUPFAM" id="SSF47413">
    <property type="entry name" value="lambda repressor-like DNA-binding domains"/>
    <property type="match status" value="1"/>
</dbReference>
<evidence type="ECO:0000313" key="5">
    <source>
        <dbReference type="EMBL" id="MBR8534407.1"/>
    </source>
</evidence>
<evidence type="ECO:0000256" key="2">
    <source>
        <dbReference type="ARBA" id="ARBA00023125"/>
    </source>
</evidence>
<dbReference type="InterPro" id="IPR010982">
    <property type="entry name" value="Lambda_DNA-bd_dom_sf"/>
</dbReference>
<dbReference type="PANTHER" id="PTHR46797:SF23">
    <property type="entry name" value="HTH-TYPE TRANSCRIPTIONAL REGULATOR SUTR"/>
    <property type="match status" value="1"/>
</dbReference>
<reference evidence="5" key="1">
    <citation type="journal article" date="2018" name="Int. J. Syst. Evol. Microbiol.">
        <title>Carboxylicivirga sediminis sp. nov., isolated from coastal sediment.</title>
        <authorList>
            <person name="Wang F.Q."/>
            <person name="Ren L.H."/>
            <person name="Zou R.J."/>
            <person name="Sun Y.Z."/>
            <person name="Liu X.J."/>
            <person name="Jiang F."/>
            <person name="Liu L.J."/>
        </authorList>
    </citation>
    <scope>NUCLEOTIDE SEQUENCE</scope>
    <source>
        <strain evidence="5">JR1</strain>
    </source>
</reference>
<evidence type="ECO:0000259" key="4">
    <source>
        <dbReference type="PROSITE" id="PS50943"/>
    </source>
</evidence>
<evidence type="ECO:0000313" key="6">
    <source>
        <dbReference type="Proteomes" id="UP000679220"/>
    </source>
</evidence>
<dbReference type="Proteomes" id="UP000679220">
    <property type="component" value="Unassembled WGS sequence"/>
</dbReference>
<dbReference type="GO" id="GO:0003700">
    <property type="term" value="F:DNA-binding transcription factor activity"/>
    <property type="evidence" value="ECO:0007669"/>
    <property type="project" value="TreeGrafter"/>
</dbReference>
<reference evidence="5" key="2">
    <citation type="submission" date="2021-04" db="EMBL/GenBank/DDBJ databases">
        <authorList>
            <person name="Zhang T."/>
            <person name="Zhang Y."/>
            <person name="Lu D."/>
            <person name="Zuo D."/>
            <person name="Du Z."/>
        </authorList>
    </citation>
    <scope>NUCLEOTIDE SEQUENCE</scope>
    <source>
        <strain evidence="5">JR1</strain>
    </source>
</reference>
<dbReference type="PANTHER" id="PTHR46797">
    <property type="entry name" value="HTH-TYPE TRANSCRIPTIONAL REGULATOR"/>
    <property type="match status" value="1"/>
</dbReference>
<dbReference type="RefSeq" id="WP_212188311.1">
    <property type="nucleotide sequence ID" value="NZ_JAGTAR010000002.1"/>
</dbReference>
<dbReference type="GO" id="GO:0003677">
    <property type="term" value="F:DNA binding"/>
    <property type="evidence" value="ECO:0007669"/>
    <property type="project" value="UniProtKB-KW"/>
</dbReference>
<evidence type="ECO:0000256" key="3">
    <source>
        <dbReference type="ARBA" id="ARBA00023163"/>
    </source>
</evidence>
<sequence>MNIKEKHAKRIKNLRSQKGLSQEALAFEANLDTKYMSDIECGKRNFSIQTLEKIVKALNVSVLEFYSATIF</sequence>
<feature type="domain" description="HTH cro/C1-type" evidence="4">
    <location>
        <begin position="11"/>
        <end position="65"/>
    </location>
</feature>
<keyword evidence="6" id="KW-1185">Reference proteome</keyword>
<dbReference type="InterPro" id="IPR050807">
    <property type="entry name" value="TransReg_Diox_bact_type"/>
</dbReference>
<keyword evidence="1" id="KW-0805">Transcription regulation</keyword>
<evidence type="ECO:0000256" key="1">
    <source>
        <dbReference type="ARBA" id="ARBA00023015"/>
    </source>
</evidence>